<accession>A0AAW0IBV1</accession>
<evidence type="ECO:0000313" key="2">
    <source>
        <dbReference type="EMBL" id="KAK7811618.1"/>
    </source>
</evidence>
<dbReference type="AlphaFoldDB" id="A0AAW0IBV1"/>
<proteinExistence type="predicted"/>
<dbReference type="Proteomes" id="UP001488838">
    <property type="component" value="Unassembled WGS sequence"/>
</dbReference>
<name>A0AAW0IBV1_MYOGA</name>
<evidence type="ECO:0000313" key="3">
    <source>
        <dbReference type="Proteomes" id="UP001488838"/>
    </source>
</evidence>
<evidence type="ECO:0000256" key="1">
    <source>
        <dbReference type="SAM" id="MobiDB-lite"/>
    </source>
</evidence>
<keyword evidence="3" id="KW-1185">Reference proteome</keyword>
<comment type="caution">
    <text evidence="2">The sequence shown here is derived from an EMBL/GenBank/DDBJ whole genome shotgun (WGS) entry which is preliminary data.</text>
</comment>
<protein>
    <submittedName>
        <fullName evidence="2">Uncharacterized protein</fullName>
    </submittedName>
</protein>
<organism evidence="2 3">
    <name type="scientific">Myodes glareolus</name>
    <name type="common">Bank vole</name>
    <name type="synonym">Clethrionomys glareolus</name>
    <dbReference type="NCBI Taxonomy" id="447135"/>
    <lineage>
        <taxon>Eukaryota</taxon>
        <taxon>Metazoa</taxon>
        <taxon>Chordata</taxon>
        <taxon>Craniata</taxon>
        <taxon>Vertebrata</taxon>
        <taxon>Euteleostomi</taxon>
        <taxon>Mammalia</taxon>
        <taxon>Eutheria</taxon>
        <taxon>Euarchontoglires</taxon>
        <taxon>Glires</taxon>
        <taxon>Rodentia</taxon>
        <taxon>Myomorpha</taxon>
        <taxon>Muroidea</taxon>
        <taxon>Cricetidae</taxon>
        <taxon>Arvicolinae</taxon>
        <taxon>Myodes</taxon>
    </lineage>
</organism>
<reference evidence="2 3" key="1">
    <citation type="journal article" date="2023" name="bioRxiv">
        <title>Conserved and derived expression patterns and positive selection on dental genes reveal complex evolutionary context of ever-growing rodent molars.</title>
        <authorList>
            <person name="Calamari Z.T."/>
            <person name="Song A."/>
            <person name="Cohen E."/>
            <person name="Akter M."/>
            <person name="Roy R.D."/>
            <person name="Hallikas O."/>
            <person name="Christensen M.M."/>
            <person name="Li P."/>
            <person name="Marangoni P."/>
            <person name="Jernvall J."/>
            <person name="Klein O.D."/>
        </authorList>
    </citation>
    <scope>NUCLEOTIDE SEQUENCE [LARGE SCALE GENOMIC DNA]</scope>
    <source>
        <strain evidence="2">V071</strain>
    </source>
</reference>
<dbReference type="EMBL" id="JBBHLL010000169">
    <property type="protein sequence ID" value="KAK7811618.1"/>
    <property type="molecule type" value="Genomic_DNA"/>
</dbReference>
<gene>
    <name evidence="2" type="ORF">U0070_006054</name>
</gene>
<sequence>MTKGRVAERTQTGARHSTPAGDRTMGTRGAATPGNRDHLKVSIMLIRVEGTQFQTVKRISVKLNLRSYVTVSWTVVVQHSGDRGRWISEFEASLVYKS</sequence>
<feature type="region of interest" description="Disordered" evidence="1">
    <location>
        <begin position="1"/>
        <end position="35"/>
    </location>
</feature>